<feature type="region of interest" description="Disordered" evidence="1">
    <location>
        <begin position="1"/>
        <end position="66"/>
    </location>
</feature>
<dbReference type="EMBL" id="JH014074">
    <property type="protein sequence ID" value="EGV91352.1"/>
    <property type="molecule type" value="Genomic_DNA"/>
</dbReference>
<sequence>MPRIAAWSAGEPGTSNSSQHKLAESCAADGSGTHSWNSRRDKDQEAQALAQGRRSKGVSDKEEGQG</sequence>
<dbReference type="Proteomes" id="UP000001075">
    <property type="component" value="Unassembled WGS sequence"/>
</dbReference>
<proteinExistence type="predicted"/>
<protein>
    <submittedName>
        <fullName evidence="2">Uncharacterized protein</fullName>
    </submittedName>
</protein>
<gene>
    <name evidence="2" type="ORF">I79_025993</name>
</gene>
<dbReference type="InParanoid" id="G3IPR9"/>
<evidence type="ECO:0000256" key="1">
    <source>
        <dbReference type="SAM" id="MobiDB-lite"/>
    </source>
</evidence>
<dbReference type="AlphaFoldDB" id="G3IPR9"/>
<evidence type="ECO:0000313" key="3">
    <source>
        <dbReference type="Proteomes" id="UP000001075"/>
    </source>
</evidence>
<accession>G3IPR9</accession>
<reference evidence="3" key="1">
    <citation type="journal article" date="2011" name="Nat. Biotechnol.">
        <title>The genomic sequence of the Chinese hamster ovary (CHO)-K1 cell line.</title>
        <authorList>
            <person name="Xu X."/>
            <person name="Nagarajan H."/>
            <person name="Lewis N.E."/>
            <person name="Pan S."/>
            <person name="Cai Z."/>
            <person name="Liu X."/>
            <person name="Chen W."/>
            <person name="Xie M."/>
            <person name="Wang W."/>
            <person name="Hammond S."/>
            <person name="Andersen M.R."/>
            <person name="Neff N."/>
            <person name="Passarelli B."/>
            <person name="Koh W."/>
            <person name="Fan H.C."/>
            <person name="Wang J."/>
            <person name="Gui Y."/>
            <person name="Lee K.H."/>
            <person name="Betenbaugh M.J."/>
            <person name="Quake S.R."/>
            <person name="Famili I."/>
            <person name="Palsson B.O."/>
            <person name="Wang J."/>
        </authorList>
    </citation>
    <scope>NUCLEOTIDE SEQUENCE [LARGE SCALE GENOMIC DNA]</scope>
    <source>
        <strain evidence="3">CHO K1 cell line</strain>
    </source>
</reference>
<name>G3IPR9_CRIGR</name>
<feature type="compositionally biased region" description="Basic and acidic residues" evidence="1">
    <location>
        <begin position="57"/>
        <end position="66"/>
    </location>
</feature>
<evidence type="ECO:0000313" key="2">
    <source>
        <dbReference type="EMBL" id="EGV91352.1"/>
    </source>
</evidence>
<organism evidence="2 3">
    <name type="scientific">Cricetulus griseus</name>
    <name type="common">Chinese hamster</name>
    <name type="synonym">Cricetulus barabensis griseus</name>
    <dbReference type="NCBI Taxonomy" id="10029"/>
    <lineage>
        <taxon>Eukaryota</taxon>
        <taxon>Metazoa</taxon>
        <taxon>Chordata</taxon>
        <taxon>Craniata</taxon>
        <taxon>Vertebrata</taxon>
        <taxon>Euteleostomi</taxon>
        <taxon>Mammalia</taxon>
        <taxon>Eutheria</taxon>
        <taxon>Euarchontoglires</taxon>
        <taxon>Glires</taxon>
        <taxon>Rodentia</taxon>
        <taxon>Myomorpha</taxon>
        <taxon>Muroidea</taxon>
        <taxon>Cricetidae</taxon>
        <taxon>Cricetinae</taxon>
        <taxon>Cricetulus</taxon>
    </lineage>
</organism>